<comment type="caution">
    <text evidence="1">The sequence shown here is derived from an EMBL/GenBank/DDBJ whole genome shotgun (WGS) entry which is preliminary data.</text>
</comment>
<gene>
    <name evidence="1" type="ORF">GCM10014715_39840</name>
</gene>
<proteinExistence type="predicted"/>
<keyword evidence="2" id="KW-1185">Reference proteome</keyword>
<dbReference type="AlphaFoldDB" id="A0A919A1C2"/>
<accession>A0A919A1C2</accession>
<reference evidence="1" key="2">
    <citation type="submission" date="2020-09" db="EMBL/GenBank/DDBJ databases">
        <authorList>
            <person name="Sun Q."/>
            <person name="Ohkuma M."/>
        </authorList>
    </citation>
    <scope>NUCLEOTIDE SEQUENCE</scope>
    <source>
        <strain evidence="1">JCM 3302</strain>
    </source>
</reference>
<reference evidence="1" key="1">
    <citation type="journal article" date="2014" name="Int. J. Syst. Evol. Microbiol.">
        <title>Complete genome sequence of Corynebacterium casei LMG S-19264T (=DSM 44701T), isolated from a smear-ripened cheese.</title>
        <authorList>
            <consortium name="US DOE Joint Genome Institute (JGI-PGF)"/>
            <person name="Walter F."/>
            <person name="Albersmeier A."/>
            <person name="Kalinowski J."/>
            <person name="Ruckert C."/>
        </authorList>
    </citation>
    <scope>NUCLEOTIDE SEQUENCE</scope>
    <source>
        <strain evidence="1">JCM 3302</strain>
    </source>
</reference>
<name>A0A919A1C2_9ACTN</name>
<organism evidence="1 2">
    <name type="scientific">Streptomyces spiralis</name>
    <dbReference type="NCBI Taxonomy" id="66376"/>
    <lineage>
        <taxon>Bacteria</taxon>
        <taxon>Bacillati</taxon>
        <taxon>Actinomycetota</taxon>
        <taxon>Actinomycetes</taxon>
        <taxon>Kitasatosporales</taxon>
        <taxon>Streptomycetaceae</taxon>
        <taxon>Streptomyces</taxon>
    </lineage>
</organism>
<dbReference type="EMBL" id="BNBC01000017">
    <property type="protein sequence ID" value="GHE80426.1"/>
    <property type="molecule type" value="Genomic_DNA"/>
</dbReference>
<evidence type="ECO:0000313" key="1">
    <source>
        <dbReference type="EMBL" id="GHE80426.1"/>
    </source>
</evidence>
<dbReference type="Proteomes" id="UP000641386">
    <property type="component" value="Unassembled WGS sequence"/>
</dbReference>
<sequence length="104" mass="11342">MATTVKFFIVVAAVKAPDAAALRRGLPAGWIQGVRQAPISRHHDEHRDRAHCLKRGVARPAATRCHDPALEHPEDQPLYRNALSKGLGSHFGASLEDDSPHVVL</sequence>
<protein>
    <submittedName>
        <fullName evidence="1">Uncharacterized protein</fullName>
    </submittedName>
</protein>
<evidence type="ECO:0000313" key="2">
    <source>
        <dbReference type="Proteomes" id="UP000641386"/>
    </source>
</evidence>